<comment type="similarity">
    <text evidence="3">Belongs to the RNase Z family.</text>
</comment>
<evidence type="ECO:0000259" key="12">
    <source>
        <dbReference type="SMART" id="SM00849"/>
    </source>
</evidence>
<dbReference type="InterPro" id="IPR001279">
    <property type="entry name" value="Metallo-B-lactamas"/>
</dbReference>
<organism evidence="13 14">
    <name type="scientific">Madurella mycetomatis</name>
    <dbReference type="NCBI Taxonomy" id="100816"/>
    <lineage>
        <taxon>Eukaryota</taxon>
        <taxon>Fungi</taxon>
        <taxon>Dikarya</taxon>
        <taxon>Ascomycota</taxon>
        <taxon>Pezizomycotina</taxon>
        <taxon>Sordariomycetes</taxon>
        <taxon>Sordariomycetidae</taxon>
        <taxon>Sordariales</taxon>
        <taxon>Sordariales incertae sedis</taxon>
        <taxon>Madurella</taxon>
    </lineage>
</organism>
<proteinExistence type="inferred from homology"/>
<dbReference type="EC" id="3.1.26.11" evidence="4"/>
<dbReference type="AlphaFoldDB" id="A0A175W0V5"/>
<dbReference type="SMART" id="SM00849">
    <property type="entry name" value="Lactamase_B"/>
    <property type="match status" value="1"/>
</dbReference>
<feature type="region of interest" description="Disordered" evidence="11">
    <location>
        <begin position="14"/>
        <end position="55"/>
    </location>
</feature>
<keyword evidence="8" id="KW-0255">Endonuclease</keyword>
<evidence type="ECO:0000256" key="2">
    <source>
        <dbReference type="ARBA" id="ARBA00001947"/>
    </source>
</evidence>
<dbReference type="Proteomes" id="UP000078237">
    <property type="component" value="Unassembled WGS sequence"/>
</dbReference>
<evidence type="ECO:0000256" key="11">
    <source>
        <dbReference type="SAM" id="MobiDB-lite"/>
    </source>
</evidence>
<comment type="catalytic activity">
    <reaction evidence="1">
        <text>Endonucleolytic cleavage of RNA, removing extra 3' nucleotides from tRNA precursor, generating 3' termini of tRNAs. A 3'-hydroxy group is left at the tRNA terminus and a 5'-phosphoryl group is left at the trailer molecule.</text>
        <dbReference type="EC" id="3.1.26.11"/>
    </reaction>
</comment>
<name>A0A175W0V5_9PEZI</name>
<keyword evidence="10" id="KW-0862">Zinc</keyword>
<dbReference type="SUPFAM" id="SSF56281">
    <property type="entry name" value="Metallo-hydrolase/oxidoreductase"/>
    <property type="match status" value="2"/>
</dbReference>
<keyword evidence="5" id="KW-0819">tRNA processing</keyword>
<comment type="cofactor">
    <cofactor evidence="2">
        <name>Zn(2+)</name>
        <dbReference type="ChEBI" id="CHEBI:29105"/>
    </cofactor>
</comment>
<keyword evidence="6" id="KW-0540">Nuclease</keyword>
<dbReference type="STRING" id="100816.A0A175W0V5"/>
<dbReference type="VEuPathDB" id="FungiDB:MMYC01_207839"/>
<comment type="caution">
    <text evidence="13">The sequence shown here is derived from an EMBL/GenBank/DDBJ whole genome shotgun (WGS) entry which is preliminary data.</text>
</comment>
<dbReference type="GO" id="GO:0042781">
    <property type="term" value="F:3'-tRNA processing endoribonuclease activity"/>
    <property type="evidence" value="ECO:0007669"/>
    <property type="project" value="UniProtKB-EC"/>
</dbReference>
<protein>
    <recommendedName>
        <fullName evidence="4">ribonuclease Z</fullName>
        <ecNumber evidence="4">3.1.26.11</ecNumber>
    </recommendedName>
</protein>
<dbReference type="CDD" id="cd07718">
    <property type="entry name" value="RNaseZ_ELAC1_ELAC2-C-term-like_MBL-fold"/>
    <property type="match status" value="1"/>
</dbReference>
<dbReference type="Pfam" id="PF13691">
    <property type="entry name" value="Lactamase_B_4"/>
    <property type="match status" value="1"/>
</dbReference>
<dbReference type="Gene3D" id="3.60.15.10">
    <property type="entry name" value="Ribonuclease Z/Hydroxyacylglutathione hydrolase-like"/>
    <property type="match status" value="2"/>
</dbReference>
<dbReference type="PANTHER" id="PTHR12553">
    <property type="entry name" value="ZINC PHOSPHODIESTERASE ELAC PROTEIN 2"/>
    <property type="match status" value="1"/>
</dbReference>
<evidence type="ECO:0000256" key="3">
    <source>
        <dbReference type="ARBA" id="ARBA00007823"/>
    </source>
</evidence>
<dbReference type="Pfam" id="PF12706">
    <property type="entry name" value="Lactamase_B_2"/>
    <property type="match status" value="1"/>
</dbReference>
<evidence type="ECO:0000313" key="14">
    <source>
        <dbReference type="Proteomes" id="UP000078237"/>
    </source>
</evidence>
<evidence type="ECO:0000256" key="7">
    <source>
        <dbReference type="ARBA" id="ARBA00022723"/>
    </source>
</evidence>
<dbReference type="InterPro" id="IPR027794">
    <property type="entry name" value="tRNase_Z_dom"/>
</dbReference>
<sequence length="967" mass="106904">MHATGRRLWRDFFSNNPSRANLKPKQASSANSNTFLQSRTKRPSPLVHVKPPRPTTIPRALFPNTTAWRARPNLRRPHNLRFVLFPSDRIPLTKSILPQRSPMHSYVQIVSTPTADTPGACLMLHFDSQRYLFGPVAEGTQRVMVQRKVSLSKIQNIFLTGRIDWQGTGGMLGMILTIAELKATSKAHIDQENERLRSQGKPELSTADARLNIHGGRNLTHTLAAARRFIFRKGLPLRPREIRHDPRVAHDDTKPDYEDENVRVWSVLLSGPAAEAGGVGGHRSAKRRKLSPSSGTDSEAGLEDSNSDVDQQIREAVVKDMFDSDWKLDTLREMRLQDVQLPAKLFVRNTLGHIEPYTGPLPGDEACPSDLRVLVRLPWPASQVEELPRTRPSCESICYVVKAHPRRGKFDPAAATALGVAKHDFKKLTAGSDVTGKDGAVVTPQMVMAPTIEGRGFAVVDLPSAELVDAFVERPEWSTAEIMTGVDTMYWILPDKSLLEGEPRLLEFMKTNSSMKHIVLGRDISPNTLALESPAEKLIKMNRVDPDRFPLPIFDSAKLDIEVALESVADVGRPGAKFQFAPKVAYQTDDIVPIMDTGAPLLELAETPQILDLADAARAKISDPAFISQVSDAQKDLPVPGVEIITLGTGSALPSKYRNVSATLVRVPGWGSYLFDCGENTLGQLRRNLGYQGADEALKDLRAIYISHVHADHHLGTVSVINRWRQLDANNEFPRLGIIATPKYHGFINEIKHVQPGLSSTPLASIAIRGTPKPIPGTRARISLPEGASSPQDLGLPTIEACFVDHCYEATAVVLTFPDTGLKIAYSGDCRPSEAFAELGRGAHLLLHECTFDDELTGDALAKKHSTLSEALGVGRKMEARRILLTHFSQRYPKLPIVNEESLKKGDDGDSVKDVEVLFAFDHMRIRLGEFKQAKEFLPALRELLKEDEETEKKLAERRARKAGKSA</sequence>
<evidence type="ECO:0000313" key="13">
    <source>
        <dbReference type="EMBL" id="KXX76880.1"/>
    </source>
</evidence>
<accession>A0A175W0V5</accession>
<keyword evidence="7" id="KW-0479">Metal-binding</keyword>
<feature type="compositionally biased region" description="Polar residues" evidence="11">
    <location>
        <begin position="26"/>
        <end position="38"/>
    </location>
</feature>
<evidence type="ECO:0000256" key="4">
    <source>
        <dbReference type="ARBA" id="ARBA00012477"/>
    </source>
</evidence>
<reference evidence="13 14" key="1">
    <citation type="journal article" date="2016" name="Genome Announc.">
        <title>Genome Sequence of Madurella mycetomatis mm55, Isolated from a Human Mycetoma Case in Sudan.</title>
        <authorList>
            <person name="Smit S."/>
            <person name="Derks M.F."/>
            <person name="Bervoets S."/>
            <person name="Fahal A."/>
            <person name="van Leeuwen W."/>
            <person name="van Belkum A."/>
            <person name="van de Sande W.W."/>
        </authorList>
    </citation>
    <scope>NUCLEOTIDE SEQUENCE [LARGE SCALE GENOMIC DNA]</scope>
    <source>
        <strain evidence="14">mm55</strain>
    </source>
</reference>
<dbReference type="OrthoDB" id="527344at2759"/>
<evidence type="ECO:0000256" key="6">
    <source>
        <dbReference type="ARBA" id="ARBA00022722"/>
    </source>
</evidence>
<dbReference type="GO" id="GO:0005739">
    <property type="term" value="C:mitochondrion"/>
    <property type="evidence" value="ECO:0007669"/>
    <property type="project" value="TreeGrafter"/>
</dbReference>
<feature type="region of interest" description="Disordered" evidence="11">
    <location>
        <begin position="275"/>
        <end position="309"/>
    </location>
</feature>
<evidence type="ECO:0000256" key="8">
    <source>
        <dbReference type="ARBA" id="ARBA00022759"/>
    </source>
</evidence>
<dbReference type="GO" id="GO:0046872">
    <property type="term" value="F:metal ion binding"/>
    <property type="evidence" value="ECO:0007669"/>
    <property type="project" value="UniProtKB-KW"/>
</dbReference>
<evidence type="ECO:0000256" key="10">
    <source>
        <dbReference type="ARBA" id="ARBA00022833"/>
    </source>
</evidence>
<dbReference type="PANTHER" id="PTHR12553:SF49">
    <property type="entry name" value="ZINC PHOSPHODIESTERASE ELAC PROTEIN 2"/>
    <property type="match status" value="1"/>
</dbReference>
<dbReference type="InterPro" id="IPR047151">
    <property type="entry name" value="RNZ2-like"/>
</dbReference>
<feature type="domain" description="Metallo-beta-lactamase" evidence="12">
    <location>
        <begin position="659"/>
        <end position="876"/>
    </location>
</feature>
<dbReference type="EMBL" id="LCTW02000188">
    <property type="protein sequence ID" value="KXX76880.1"/>
    <property type="molecule type" value="Genomic_DNA"/>
</dbReference>
<evidence type="ECO:0000256" key="1">
    <source>
        <dbReference type="ARBA" id="ARBA00000402"/>
    </source>
</evidence>
<keyword evidence="14" id="KW-1185">Reference proteome</keyword>
<dbReference type="GO" id="GO:1990180">
    <property type="term" value="P:mitochondrial tRNA 3'-end processing"/>
    <property type="evidence" value="ECO:0007669"/>
    <property type="project" value="TreeGrafter"/>
</dbReference>
<evidence type="ECO:0000256" key="5">
    <source>
        <dbReference type="ARBA" id="ARBA00022694"/>
    </source>
</evidence>
<gene>
    <name evidence="13" type="ORF">MMYC01_207839</name>
</gene>
<evidence type="ECO:0000256" key="9">
    <source>
        <dbReference type="ARBA" id="ARBA00022801"/>
    </source>
</evidence>
<keyword evidence="9" id="KW-0378">Hydrolase</keyword>
<dbReference type="InterPro" id="IPR036866">
    <property type="entry name" value="RibonucZ/Hydroxyglut_hydro"/>
</dbReference>